<dbReference type="AlphaFoldDB" id="A0A1F6TSM2"/>
<dbReference type="NCBIfam" id="TIGR00229">
    <property type="entry name" value="sensory_box"/>
    <property type="match status" value="1"/>
</dbReference>
<dbReference type="Pfam" id="PF00990">
    <property type="entry name" value="GGDEF"/>
    <property type="match status" value="1"/>
</dbReference>
<evidence type="ECO:0000259" key="6">
    <source>
        <dbReference type="PROSITE" id="PS50887"/>
    </source>
</evidence>
<sequence length="708" mass="78673">MLNPREATDAQPLVLVADDDSATRFLIHKALEQAGLSVLDAENGAQALTLFEAHRPHIVLLDVMMPQMDGFAACAAIRRLPRGATVPILMLTGLDDLDSIKRAYEAGATDFAAKPINWLVLSHRVRYLLRMGRVLEDLAASEARLAAAQRIAHLGNWEWNLRTDAWYWSDELYRLLGYQPREIMPGIERFLERLHPEDREAVAQIIECSRREQGAYGVEFRVRLPDGAVRYLHAQGEVVGDERGDPAKLSGTIQDVSARKQAEDQISFLENYDKLTGLPNRVRFKERLDQALATAKRQTQKLAVLVLDLDRFKRVNDTMGHSLGDRLVQAVAKRIEACVSEDSPPRVGAFARLGGDEFSLLLPDLKHPADAAAVSRRILEALSKPFRLEAQEVFITASVGIGRYPEDGSDCEALLKNADTAMYHAKGAGGNGYRLYDHSMNAAAFERLTLENGLRRALERGEFLLYYQPQIEIQSGAIAGAEALLRWRHPELGLVPPDRFIPLAEETGLILPIGEWVLRTACAQALAWRRAGLPPVRVAVNLSARQFRDETLAESIAQALRLAELDPQGLGLEITESVIMQNASGTVNTLQELKRMGLSISVDDFGTGYSSLSYLKRFPIDVLKIDRSFVRDLATNPDDAAIASAIIAMAKSLKLDTVAEGVETEEQLAILRQYGCRLVQGFLFSKALPAEEFEVLLREQKWRRAASE</sequence>
<feature type="domain" description="EAL" evidence="5">
    <location>
        <begin position="447"/>
        <end position="701"/>
    </location>
</feature>
<dbReference type="Gene3D" id="3.20.20.450">
    <property type="entry name" value="EAL domain"/>
    <property type="match status" value="1"/>
</dbReference>
<dbReference type="Gene3D" id="3.30.70.270">
    <property type="match status" value="1"/>
</dbReference>
<dbReference type="SMART" id="SM00052">
    <property type="entry name" value="EAL"/>
    <property type="match status" value="1"/>
</dbReference>
<dbReference type="SUPFAM" id="SSF52172">
    <property type="entry name" value="CheY-like"/>
    <property type="match status" value="1"/>
</dbReference>
<feature type="domain" description="GGDEF" evidence="6">
    <location>
        <begin position="300"/>
        <end position="438"/>
    </location>
</feature>
<dbReference type="SUPFAM" id="SSF55785">
    <property type="entry name" value="PYP-like sensor domain (PAS domain)"/>
    <property type="match status" value="1"/>
</dbReference>
<dbReference type="SMART" id="SM00267">
    <property type="entry name" value="GGDEF"/>
    <property type="match status" value="1"/>
</dbReference>
<dbReference type="Pfam" id="PF08447">
    <property type="entry name" value="PAS_3"/>
    <property type="match status" value="1"/>
</dbReference>
<dbReference type="InterPro" id="IPR052155">
    <property type="entry name" value="Biofilm_reg_signaling"/>
</dbReference>
<dbReference type="FunFam" id="3.30.450.20:FF:000088">
    <property type="entry name" value="Sensory transduction histidine kinase"/>
    <property type="match status" value="1"/>
</dbReference>
<accession>A0A1F6TSM2</accession>
<dbReference type="PANTHER" id="PTHR44757">
    <property type="entry name" value="DIGUANYLATE CYCLASE DGCP"/>
    <property type="match status" value="1"/>
</dbReference>
<feature type="domain" description="Response regulatory" evidence="2">
    <location>
        <begin position="13"/>
        <end position="129"/>
    </location>
</feature>
<dbReference type="CDD" id="cd01948">
    <property type="entry name" value="EAL"/>
    <property type="match status" value="1"/>
</dbReference>
<dbReference type="InterPro" id="IPR001789">
    <property type="entry name" value="Sig_transdc_resp-reg_receiver"/>
</dbReference>
<dbReference type="SMART" id="SM00086">
    <property type="entry name" value="PAC"/>
    <property type="match status" value="1"/>
</dbReference>
<dbReference type="SMART" id="SM00448">
    <property type="entry name" value="REC"/>
    <property type="match status" value="1"/>
</dbReference>
<proteinExistence type="predicted"/>
<dbReference type="EMBL" id="MFSU01000039">
    <property type="protein sequence ID" value="OGI48056.1"/>
    <property type="molecule type" value="Genomic_DNA"/>
</dbReference>
<dbReference type="SMART" id="SM00091">
    <property type="entry name" value="PAS"/>
    <property type="match status" value="1"/>
</dbReference>
<dbReference type="InterPro" id="IPR029787">
    <property type="entry name" value="Nucleotide_cyclase"/>
</dbReference>
<gene>
    <name evidence="7" type="ORF">A2151_05310</name>
</gene>
<evidence type="ECO:0000259" key="2">
    <source>
        <dbReference type="PROSITE" id="PS50110"/>
    </source>
</evidence>
<feature type="domain" description="PAC" evidence="4">
    <location>
        <begin position="216"/>
        <end position="268"/>
    </location>
</feature>
<dbReference type="PANTHER" id="PTHR44757:SF2">
    <property type="entry name" value="BIOFILM ARCHITECTURE MAINTENANCE PROTEIN MBAA"/>
    <property type="match status" value="1"/>
</dbReference>
<evidence type="ECO:0000256" key="1">
    <source>
        <dbReference type="PROSITE-ProRule" id="PRU00169"/>
    </source>
</evidence>
<feature type="domain" description="PAS" evidence="3">
    <location>
        <begin position="167"/>
        <end position="213"/>
    </location>
</feature>
<dbReference type="GO" id="GO:0000160">
    <property type="term" value="P:phosphorelay signal transduction system"/>
    <property type="evidence" value="ECO:0007669"/>
    <property type="project" value="InterPro"/>
</dbReference>
<dbReference type="Gene3D" id="3.40.50.2300">
    <property type="match status" value="1"/>
</dbReference>
<dbReference type="SUPFAM" id="SSF55073">
    <property type="entry name" value="Nucleotide cyclase"/>
    <property type="match status" value="1"/>
</dbReference>
<evidence type="ECO:0000313" key="8">
    <source>
        <dbReference type="Proteomes" id="UP000178885"/>
    </source>
</evidence>
<dbReference type="FunFam" id="3.20.20.450:FF:000001">
    <property type="entry name" value="Cyclic di-GMP phosphodiesterase yahA"/>
    <property type="match status" value="1"/>
</dbReference>
<dbReference type="InterPro" id="IPR035919">
    <property type="entry name" value="EAL_sf"/>
</dbReference>
<dbReference type="STRING" id="1817760.A2151_05310"/>
<dbReference type="InterPro" id="IPR000160">
    <property type="entry name" value="GGDEF_dom"/>
</dbReference>
<dbReference type="InterPro" id="IPR001610">
    <property type="entry name" value="PAC"/>
</dbReference>
<dbReference type="CDD" id="cd01949">
    <property type="entry name" value="GGDEF"/>
    <property type="match status" value="1"/>
</dbReference>
<evidence type="ECO:0000313" key="7">
    <source>
        <dbReference type="EMBL" id="OGI48056.1"/>
    </source>
</evidence>
<keyword evidence="1" id="KW-0597">Phosphoprotein</keyword>
<dbReference type="NCBIfam" id="TIGR00254">
    <property type="entry name" value="GGDEF"/>
    <property type="match status" value="1"/>
</dbReference>
<dbReference type="Pfam" id="PF00563">
    <property type="entry name" value="EAL"/>
    <property type="match status" value="1"/>
</dbReference>
<evidence type="ECO:0008006" key="9">
    <source>
        <dbReference type="Google" id="ProtNLM"/>
    </source>
</evidence>
<dbReference type="InterPro" id="IPR000014">
    <property type="entry name" value="PAS"/>
</dbReference>
<evidence type="ECO:0000259" key="5">
    <source>
        <dbReference type="PROSITE" id="PS50883"/>
    </source>
</evidence>
<dbReference type="PROSITE" id="PS50883">
    <property type="entry name" value="EAL"/>
    <property type="match status" value="1"/>
</dbReference>
<comment type="caution">
    <text evidence="7">The sequence shown here is derived from an EMBL/GenBank/DDBJ whole genome shotgun (WGS) entry which is preliminary data.</text>
</comment>
<dbReference type="InterPro" id="IPR000700">
    <property type="entry name" value="PAS-assoc_C"/>
</dbReference>
<dbReference type="PROSITE" id="PS50887">
    <property type="entry name" value="GGDEF"/>
    <property type="match status" value="1"/>
</dbReference>
<organism evidence="7 8">
    <name type="scientific">Candidatus Muproteobacteria bacterium RBG_16_65_34</name>
    <dbReference type="NCBI Taxonomy" id="1817760"/>
    <lineage>
        <taxon>Bacteria</taxon>
        <taxon>Pseudomonadati</taxon>
        <taxon>Pseudomonadota</taxon>
        <taxon>Candidatus Muproteobacteria</taxon>
    </lineage>
</organism>
<dbReference type="InterPro" id="IPR001633">
    <property type="entry name" value="EAL_dom"/>
</dbReference>
<name>A0A1F6TSM2_9PROT</name>
<dbReference type="Gene3D" id="2.10.70.100">
    <property type="match status" value="1"/>
</dbReference>
<evidence type="ECO:0000259" key="4">
    <source>
        <dbReference type="PROSITE" id="PS50113"/>
    </source>
</evidence>
<dbReference type="PROSITE" id="PS50110">
    <property type="entry name" value="RESPONSE_REGULATORY"/>
    <property type="match status" value="1"/>
</dbReference>
<protein>
    <recommendedName>
        <fullName evidence="9">Diguanylate cyclase</fullName>
    </recommendedName>
</protein>
<dbReference type="InterPro" id="IPR011006">
    <property type="entry name" value="CheY-like_superfamily"/>
</dbReference>
<dbReference type="SUPFAM" id="SSF141868">
    <property type="entry name" value="EAL domain-like"/>
    <property type="match status" value="1"/>
</dbReference>
<dbReference type="PROSITE" id="PS50112">
    <property type="entry name" value="PAS"/>
    <property type="match status" value="1"/>
</dbReference>
<feature type="modified residue" description="4-aspartylphosphate" evidence="1">
    <location>
        <position position="62"/>
    </location>
</feature>
<dbReference type="Pfam" id="PF00072">
    <property type="entry name" value="Response_reg"/>
    <property type="match status" value="1"/>
</dbReference>
<dbReference type="Gene3D" id="3.30.450.20">
    <property type="entry name" value="PAS domain"/>
    <property type="match status" value="1"/>
</dbReference>
<dbReference type="PROSITE" id="PS50113">
    <property type="entry name" value="PAC"/>
    <property type="match status" value="1"/>
</dbReference>
<dbReference type="Proteomes" id="UP000178885">
    <property type="component" value="Unassembled WGS sequence"/>
</dbReference>
<dbReference type="InterPro" id="IPR035965">
    <property type="entry name" value="PAS-like_dom_sf"/>
</dbReference>
<dbReference type="InterPro" id="IPR013655">
    <property type="entry name" value="PAS_fold_3"/>
</dbReference>
<dbReference type="InterPro" id="IPR043128">
    <property type="entry name" value="Rev_trsase/Diguanyl_cyclase"/>
</dbReference>
<reference evidence="7 8" key="1">
    <citation type="journal article" date="2016" name="Nat. Commun.">
        <title>Thousands of microbial genomes shed light on interconnected biogeochemical processes in an aquifer system.</title>
        <authorList>
            <person name="Anantharaman K."/>
            <person name="Brown C.T."/>
            <person name="Hug L.A."/>
            <person name="Sharon I."/>
            <person name="Castelle C.J."/>
            <person name="Probst A.J."/>
            <person name="Thomas B.C."/>
            <person name="Singh A."/>
            <person name="Wilkins M.J."/>
            <person name="Karaoz U."/>
            <person name="Brodie E.L."/>
            <person name="Williams K.H."/>
            <person name="Hubbard S.S."/>
            <person name="Banfield J.F."/>
        </authorList>
    </citation>
    <scope>NUCLEOTIDE SEQUENCE [LARGE SCALE GENOMIC DNA]</scope>
</reference>
<dbReference type="CDD" id="cd00130">
    <property type="entry name" value="PAS"/>
    <property type="match status" value="1"/>
</dbReference>
<evidence type="ECO:0000259" key="3">
    <source>
        <dbReference type="PROSITE" id="PS50112"/>
    </source>
</evidence>